<dbReference type="EMBL" id="CALLCH030000008">
    <property type="protein sequence ID" value="CAI4213640.1"/>
    <property type="molecule type" value="Genomic_DNA"/>
</dbReference>
<name>A0A9P1H0G4_9PEZI</name>
<gene>
    <name evidence="2" type="ORF">PPNO1_LOCUS3384</name>
</gene>
<protein>
    <submittedName>
        <fullName evidence="2">Uncharacterized protein</fullName>
    </submittedName>
</protein>
<reference evidence="2" key="1">
    <citation type="submission" date="2022-11" db="EMBL/GenBank/DDBJ databases">
        <authorList>
            <person name="Scott C."/>
            <person name="Bruce N."/>
        </authorList>
    </citation>
    <scope>NUCLEOTIDE SEQUENCE</scope>
</reference>
<comment type="caution">
    <text evidence="2">The sequence shown here is derived from an EMBL/GenBank/DDBJ whole genome shotgun (WGS) entry which is preliminary data.</text>
</comment>
<proteinExistence type="predicted"/>
<sequence>MEDRPAAPSRPSGIPRMSRLPVPKTGELECRPRARNPSSADSTGALAGTSEHRKLLDHYSETERPCCRTPADVEAPDLEAEPPHISIQFSVESAAAGEEARRSCEAPEREGRSRARPHPAPGADYGP</sequence>
<dbReference type="AlphaFoldDB" id="A0A9P1H0G4"/>
<feature type="compositionally biased region" description="Basic and acidic residues" evidence="1">
    <location>
        <begin position="50"/>
        <end position="66"/>
    </location>
</feature>
<keyword evidence="3" id="KW-1185">Reference proteome</keyword>
<organism evidence="2 3">
    <name type="scientific">Parascedosporium putredinis</name>
    <dbReference type="NCBI Taxonomy" id="1442378"/>
    <lineage>
        <taxon>Eukaryota</taxon>
        <taxon>Fungi</taxon>
        <taxon>Dikarya</taxon>
        <taxon>Ascomycota</taxon>
        <taxon>Pezizomycotina</taxon>
        <taxon>Sordariomycetes</taxon>
        <taxon>Hypocreomycetidae</taxon>
        <taxon>Microascales</taxon>
        <taxon>Microascaceae</taxon>
        <taxon>Parascedosporium</taxon>
    </lineage>
</organism>
<evidence type="ECO:0000256" key="1">
    <source>
        <dbReference type="SAM" id="MobiDB-lite"/>
    </source>
</evidence>
<evidence type="ECO:0000313" key="2">
    <source>
        <dbReference type="EMBL" id="CAI4213640.1"/>
    </source>
</evidence>
<accession>A0A9P1H0G4</accession>
<dbReference type="Proteomes" id="UP000838763">
    <property type="component" value="Unassembled WGS sequence"/>
</dbReference>
<feature type="compositionally biased region" description="Basic and acidic residues" evidence="1">
    <location>
        <begin position="98"/>
        <end position="113"/>
    </location>
</feature>
<evidence type="ECO:0000313" key="3">
    <source>
        <dbReference type="Proteomes" id="UP000838763"/>
    </source>
</evidence>
<feature type="region of interest" description="Disordered" evidence="1">
    <location>
        <begin position="1"/>
        <end position="127"/>
    </location>
</feature>